<feature type="transmembrane region" description="Helical" evidence="1">
    <location>
        <begin position="32"/>
        <end position="56"/>
    </location>
</feature>
<dbReference type="EMBL" id="OU898280">
    <property type="protein sequence ID" value="CAG9834541.1"/>
    <property type="molecule type" value="Genomic_DNA"/>
</dbReference>
<dbReference type="OrthoDB" id="202672at2759"/>
<keyword evidence="1" id="KW-0472">Membrane</keyword>
<name>A0A9N9SXV7_DIABA</name>
<reference evidence="2" key="1">
    <citation type="submission" date="2022-01" db="EMBL/GenBank/DDBJ databases">
        <authorList>
            <person name="King R."/>
        </authorList>
    </citation>
    <scope>NUCLEOTIDE SEQUENCE</scope>
</reference>
<protein>
    <recommendedName>
        <fullName evidence="4">Serine palmitoyltransferase small subunit A</fullName>
    </recommendedName>
</protein>
<evidence type="ECO:0008006" key="4">
    <source>
        <dbReference type="Google" id="ProtNLM"/>
    </source>
</evidence>
<evidence type="ECO:0000256" key="1">
    <source>
        <dbReference type="SAM" id="Phobius"/>
    </source>
</evidence>
<gene>
    <name evidence="2" type="ORF">DIABBA_LOCUS7835</name>
</gene>
<evidence type="ECO:0000313" key="2">
    <source>
        <dbReference type="EMBL" id="CAG9834541.1"/>
    </source>
</evidence>
<dbReference type="AlphaFoldDB" id="A0A9N9SXV7"/>
<dbReference type="Proteomes" id="UP001153709">
    <property type="component" value="Chromosome 5"/>
</dbReference>
<accession>A0A9N9SXV7</accession>
<proteinExistence type="predicted"/>
<sequence length="83" mass="9698">MIEAVKNFINYWYFRYLLVTELYMVEKWERTMFHIVMLAILSVLCLFNVTVILGLVKIVTNTGPYGDLLKVEDNLILKAVPNV</sequence>
<keyword evidence="1" id="KW-0812">Transmembrane</keyword>
<keyword evidence="3" id="KW-1185">Reference proteome</keyword>
<organism evidence="2 3">
    <name type="scientific">Diabrotica balteata</name>
    <name type="common">Banded cucumber beetle</name>
    <dbReference type="NCBI Taxonomy" id="107213"/>
    <lineage>
        <taxon>Eukaryota</taxon>
        <taxon>Metazoa</taxon>
        <taxon>Ecdysozoa</taxon>
        <taxon>Arthropoda</taxon>
        <taxon>Hexapoda</taxon>
        <taxon>Insecta</taxon>
        <taxon>Pterygota</taxon>
        <taxon>Neoptera</taxon>
        <taxon>Endopterygota</taxon>
        <taxon>Coleoptera</taxon>
        <taxon>Polyphaga</taxon>
        <taxon>Cucujiformia</taxon>
        <taxon>Chrysomeloidea</taxon>
        <taxon>Chrysomelidae</taxon>
        <taxon>Galerucinae</taxon>
        <taxon>Diabroticina</taxon>
        <taxon>Diabroticites</taxon>
        <taxon>Diabrotica</taxon>
    </lineage>
</organism>
<evidence type="ECO:0000313" key="3">
    <source>
        <dbReference type="Proteomes" id="UP001153709"/>
    </source>
</evidence>
<keyword evidence="1" id="KW-1133">Transmembrane helix</keyword>